<dbReference type="RefSeq" id="WP_188748155.1">
    <property type="nucleotide sequence ID" value="NZ_BMIJ01000004.1"/>
</dbReference>
<dbReference type="InterPro" id="IPR014025">
    <property type="entry name" value="Glutaredoxin_subgr"/>
</dbReference>
<accession>A0ABQ1KD65</accession>
<sequence length="86" mass="9761">MKRITIFGREGCGFCRRAKELCEMRELDYRYIDIHVEGISKADLEKTVGKPVETVPQIFCGQEHIGGYTEFAAFVEKTLAEAAETE</sequence>
<protein>
    <submittedName>
        <fullName evidence="2">Glutaredoxin, GrxA family protein</fullName>
    </submittedName>
</protein>
<organism evidence="2 3">
    <name type="scientific">Marinobacterium zhoushanense</name>
    <dbReference type="NCBI Taxonomy" id="1679163"/>
    <lineage>
        <taxon>Bacteria</taxon>
        <taxon>Pseudomonadati</taxon>
        <taxon>Pseudomonadota</taxon>
        <taxon>Gammaproteobacteria</taxon>
        <taxon>Oceanospirillales</taxon>
        <taxon>Oceanospirillaceae</taxon>
        <taxon>Marinobacterium</taxon>
    </lineage>
</organism>
<dbReference type="InterPro" id="IPR002109">
    <property type="entry name" value="Glutaredoxin"/>
</dbReference>
<name>A0ABQ1KD65_9GAMM</name>
<dbReference type="CDD" id="cd02066">
    <property type="entry name" value="GRX_family"/>
    <property type="match status" value="1"/>
</dbReference>
<dbReference type="PROSITE" id="PS51354">
    <property type="entry name" value="GLUTAREDOXIN_2"/>
    <property type="match status" value="1"/>
</dbReference>
<evidence type="ECO:0000313" key="2">
    <source>
        <dbReference type="EMBL" id="GGB95279.1"/>
    </source>
</evidence>
<dbReference type="EMBL" id="BMIJ01000004">
    <property type="protein sequence ID" value="GGB95279.1"/>
    <property type="molecule type" value="Genomic_DNA"/>
</dbReference>
<reference evidence="3" key="1">
    <citation type="journal article" date="2019" name="Int. J. Syst. Evol. Microbiol.">
        <title>The Global Catalogue of Microorganisms (GCM) 10K type strain sequencing project: providing services to taxonomists for standard genome sequencing and annotation.</title>
        <authorList>
            <consortium name="The Broad Institute Genomics Platform"/>
            <consortium name="The Broad Institute Genome Sequencing Center for Infectious Disease"/>
            <person name="Wu L."/>
            <person name="Ma J."/>
        </authorList>
    </citation>
    <scope>NUCLEOTIDE SEQUENCE [LARGE SCALE GENOMIC DNA]</scope>
    <source>
        <strain evidence="3">CGMCC 1.15341</strain>
    </source>
</reference>
<comment type="caution">
    <text evidence="2">The sequence shown here is derived from an EMBL/GenBank/DDBJ whole genome shotgun (WGS) entry which is preliminary data.</text>
</comment>
<keyword evidence="3" id="KW-1185">Reference proteome</keyword>
<dbReference type="NCBIfam" id="NF008401">
    <property type="entry name" value="PRK11200.1"/>
    <property type="match status" value="1"/>
</dbReference>
<dbReference type="Proteomes" id="UP000629025">
    <property type="component" value="Unassembled WGS sequence"/>
</dbReference>
<gene>
    <name evidence="2" type="primary">grxA</name>
    <name evidence="2" type="ORF">GCM10011352_21700</name>
</gene>
<dbReference type="SUPFAM" id="SSF52833">
    <property type="entry name" value="Thioredoxin-like"/>
    <property type="match status" value="1"/>
</dbReference>
<feature type="domain" description="Glutaredoxin" evidence="1">
    <location>
        <begin position="4"/>
        <end position="65"/>
    </location>
</feature>
<evidence type="ECO:0000313" key="3">
    <source>
        <dbReference type="Proteomes" id="UP000629025"/>
    </source>
</evidence>
<proteinExistence type="predicted"/>
<dbReference type="InterPro" id="IPR036249">
    <property type="entry name" value="Thioredoxin-like_sf"/>
</dbReference>
<dbReference type="PRINTS" id="PR00160">
    <property type="entry name" value="GLUTAREDOXIN"/>
</dbReference>
<evidence type="ECO:0000259" key="1">
    <source>
        <dbReference type="Pfam" id="PF00462"/>
    </source>
</evidence>
<dbReference type="Pfam" id="PF00462">
    <property type="entry name" value="Glutaredoxin"/>
    <property type="match status" value="1"/>
</dbReference>
<dbReference type="Gene3D" id="3.40.30.10">
    <property type="entry name" value="Glutaredoxin"/>
    <property type="match status" value="1"/>
</dbReference>